<feature type="domain" description="SnoaL-like" evidence="1">
    <location>
        <begin position="6"/>
        <end position="98"/>
    </location>
</feature>
<dbReference type="AlphaFoldDB" id="A0A0N9I3T6"/>
<evidence type="ECO:0000313" key="2">
    <source>
        <dbReference type="EMBL" id="ALG09186.1"/>
    </source>
</evidence>
<gene>
    <name evidence="2" type="ORF">AOZ06_21755</name>
</gene>
<dbReference type="InterPro" id="IPR037401">
    <property type="entry name" value="SnoaL-like"/>
</dbReference>
<dbReference type="SUPFAM" id="SSF54427">
    <property type="entry name" value="NTF2-like"/>
    <property type="match status" value="1"/>
</dbReference>
<accession>A0A0N9I3T6</accession>
<dbReference type="Pfam" id="PF12680">
    <property type="entry name" value="SnoaL_2"/>
    <property type="match status" value="1"/>
</dbReference>
<dbReference type="RefSeq" id="WP_054291090.1">
    <property type="nucleotide sequence ID" value="NZ_CP012752.1"/>
</dbReference>
<dbReference type="KEGG" id="kphy:AOZ06_21755"/>
<organism evidence="2 3">
    <name type="scientific">Kibdelosporangium phytohabitans</name>
    <dbReference type="NCBI Taxonomy" id="860235"/>
    <lineage>
        <taxon>Bacteria</taxon>
        <taxon>Bacillati</taxon>
        <taxon>Actinomycetota</taxon>
        <taxon>Actinomycetes</taxon>
        <taxon>Pseudonocardiales</taxon>
        <taxon>Pseudonocardiaceae</taxon>
        <taxon>Kibdelosporangium</taxon>
    </lineage>
</organism>
<dbReference type="EMBL" id="CP012752">
    <property type="protein sequence ID" value="ALG09186.1"/>
    <property type="molecule type" value="Genomic_DNA"/>
</dbReference>
<evidence type="ECO:0000259" key="1">
    <source>
        <dbReference type="Pfam" id="PF12680"/>
    </source>
</evidence>
<name>A0A0N9I3T6_9PSEU</name>
<dbReference type="InterPro" id="IPR032710">
    <property type="entry name" value="NTF2-like_dom_sf"/>
</dbReference>
<dbReference type="Proteomes" id="UP000063699">
    <property type="component" value="Chromosome"/>
</dbReference>
<protein>
    <recommendedName>
        <fullName evidence="1">SnoaL-like domain-containing protein</fullName>
    </recommendedName>
</protein>
<sequence>MHPVFQKQLDCLAGGDLDALLDNYAPDATLVRFDRVANGIEEVRETMRGYLTAKPELVELSQYAESGDTVFYRATMKVGGQQRDAFGTLVIKDGKIWRQTAGFGA</sequence>
<proteinExistence type="predicted"/>
<dbReference type="OrthoDB" id="3542646at2"/>
<dbReference type="Gene3D" id="3.10.450.50">
    <property type="match status" value="1"/>
</dbReference>
<reference evidence="2 3" key="1">
    <citation type="submission" date="2015-07" db="EMBL/GenBank/DDBJ databases">
        <title>Genome sequencing of Kibdelosporangium phytohabitans.</title>
        <authorList>
            <person name="Qin S."/>
            <person name="Xing K."/>
        </authorList>
    </citation>
    <scope>NUCLEOTIDE SEQUENCE [LARGE SCALE GENOMIC DNA]</scope>
    <source>
        <strain evidence="2 3">KLBMP1111</strain>
    </source>
</reference>
<keyword evidence="3" id="KW-1185">Reference proteome</keyword>
<dbReference type="STRING" id="860235.AOZ06_21755"/>
<evidence type="ECO:0000313" key="3">
    <source>
        <dbReference type="Proteomes" id="UP000063699"/>
    </source>
</evidence>